<dbReference type="InterPro" id="IPR014895">
    <property type="entry name" value="Alginate_lyase_2"/>
</dbReference>
<dbReference type="Proteomes" id="UP000298805">
    <property type="component" value="Chromosome"/>
</dbReference>
<name>A0ABX5TJ42_9BACT</name>
<evidence type="ECO:0000313" key="2">
    <source>
        <dbReference type="EMBL" id="QCI27758.1"/>
    </source>
</evidence>
<feature type="domain" description="Alginate lyase 2" evidence="1">
    <location>
        <begin position="39"/>
        <end position="238"/>
    </location>
</feature>
<evidence type="ECO:0000259" key="1">
    <source>
        <dbReference type="Pfam" id="PF08787"/>
    </source>
</evidence>
<protein>
    <submittedName>
        <fullName evidence="2">Polysaccharide lyase family 7 protein</fullName>
    </submittedName>
</protein>
<reference evidence="2" key="1">
    <citation type="submission" date="2019-06" db="EMBL/GenBank/DDBJ databases">
        <title>A comparative analysis of the Nautiliaceae.</title>
        <authorList>
            <person name="Grosche A."/>
            <person name="Smedile F."/>
            <person name="Vetriani C."/>
        </authorList>
    </citation>
    <scope>NUCLEOTIDE SEQUENCE</scope>
    <source>
        <strain evidence="2">TB6</strain>
    </source>
</reference>
<gene>
    <name evidence="2" type="ORF">C6V80_01885</name>
</gene>
<dbReference type="EMBL" id="CP027432">
    <property type="protein sequence ID" value="QCI27758.1"/>
    <property type="molecule type" value="Genomic_DNA"/>
</dbReference>
<dbReference type="GO" id="GO:0016829">
    <property type="term" value="F:lyase activity"/>
    <property type="evidence" value="ECO:0007669"/>
    <property type="project" value="UniProtKB-KW"/>
</dbReference>
<organism evidence="2 3">
    <name type="scientific">Caminibacter pacificus</name>
    <dbReference type="NCBI Taxonomy" id="1424653"/>
    <lineage>
        <taxon>Bacteria</taxon>
        <taxon>Pseudomonadati</taxon>
        <taxon>Campylobacterota</taxon>
        <taxon>Epsilonproteobacteria</taxon>
        <taxon>Nautiliales</taxon>
        <taxon>Nautiliaceae</taxon>
        <taxon>Caminibacter</taxon>
    </lineage>
</organism>
<keyword evidence="2" id="KW-0456">Lyase</keyword>
<evidence type="ECO:0000313" key="3">
    <source>
        <dbReference type="Proteomes" id="UP000298805"/>
    </source>
</evidence>
<dbReference type="InterPro" id="IPR013320">
    <property type="entry name" value="ConA-like_dom_sf"/>
</dbReference>
<sequence length="239" mass="28385">MIMAEFKKVIFFFFTTLLLAHDSPYSLDKFKPVLEISKLQAPKSSFNPLYSRKYGDFADYSNKYFYLQDRKYMVFYMCGNHNRSELRFKNIWKVGTENKKEMEAEVKLFPLDEKKEFTFLQIHADSTLKNMPTINKPLLRVVWYKKLKGKRSHIWAIIRLGDDIFSRYQKIDLGVMPKSFFDVKISVYKNVLKIFVNGVEKVNMDVGYWGKYYNYFKAGVYLQDDGCAKVLFKKLTVKD</sequence>
<accession>A0ABX5TJ42</accession>
<dbReference type="SUPFAM" id="SSF49899">
    <property type="entry name" value="Concanavalin A-like lectins/glucanases"/>
    <property type="match status" value="1"/>
</dbReference>
<dbReference type="Gene3D" id="2.60.120.200">
    <property type="match status" value="1"/>
</dbReference>
<dbReference type="Pfam" id="PF08787">
    <property type="entry name" value="Alginate_lyase2"/>
    <property type="match status" value="1"/>
</dbReference>
<proteinExistence type="predicted"/>
<keyword evidence="3" id="KW-1185">Reference proteome</keyword>